<feature type="chain" id="PRO_5030693727" description="Secreted protein" evidence="1">
    <location>
        <begin position="20"/>
        <end position="174"/>
    </location>
</feature>
<accession>A0A7S4JWH0</accession>
<evidence type="ECO:0000256" key="1">
    <source>
        <dbReference type="SAM" id="SignalP"/>
    </source>
</evidence>
<protein>
    <recommendedName>
        <fullName evidence="3">Secreted protein</fullName>
    </recommendedName>
</protein>
<dbReference type="EMBL" id="HBKR01003968">
    <property type="protein sequence ID" value="CAE2276183.1"/>
    <property type="molecule type" value="Transcribed_RNA"/>
</dbReference>
<proteinExistence type="predicted"/>
<evidence type="ECO:0000313" key="2">
    <source>
        <dbReference type="EMBL" id="CAE2276183.1"/>
    </source>
</evidence>
<dbReference type="PANTHER" id="PTHR38564">
    <property type="entry name" value="SI:CH73-250A16.5-RELATED"/>
    <property type="match status" value="1"/>
</dbReference>
<gene>
    <name evidence="2" type="ORF">NAES01612_LOCUS2639</name>
</gene>
<dbReference type="PANTHER" id="PTHR38564:SF2">
    <property type="entry name" value="WU:FC46H12 PRECURSOR"/>
    <property type="match status" value="1"/>
</dbReference>
<keyword evidence="1" id="KW-0732">Signal</keyword>
<reference evidence="2" key="1">
    <citation type="submission" date="2021-01" db="EMBL/GenBank/DDBJ databases">
        <authorList>
            <person name="Corre E."/>
            <person name="Pelletier E."/>
            <person name="Niang G."/>
            <person name="Scheremetjew M."/>
            <person name="Finn R."/>
            <person name="Kale V."/>
            <person name="Holt S."/>
            <person name="Cochrane G."/>
            <person name="Meng A."/>
            <person name="Brown T."/>
            <person name="Cohen L."/>
        </authorList>
    </citation>
    <scope>NUCLEOTIDE SEQUENCE</scope>
    <source>
        <strain evidence="2">SoJaBio B1-5/56/2</strain>
    </source>
</reference>
<evidence type="ECO:0008006" key="3">
    <source>
        <dbReference type="Google" id="ProtNLM"/>
    </source>
</evidence>
<feature type="signal peptide" evidence="1">
    <location>
        <begin position="1"/>
        <end position="19"/>
    </location>
</feature>
<sequence length="174" mass="19129">MMMKGLIFVALVAMFSVEAKVIMNCPPSPVAQHAGCQVSVTFKNSCDSVRAEISNRVNGQFTNPQNWHDPHNNGTYNFVVDTNQTTWELKRLTGDGKYTDLMIYTFDVSDDGNGCDVGACSESQVFSISDYGTNFCNVHDLYCSDSGCHPLTILTYTESVGTCTEAEPSVCYQD</sequence>
<name>A0A7S4JWH0_9EUKA</name>
<organism evidence="2">
    <name type="scientific">Paramoeba aestuarina</name>
    <dbReference type="NCBI Taxonomy" id="180227"/>
    <lineage>
        <taxon>Eukaryota</taxon>
        <taxon>Amoebozoa</taxon>
        <taxon>Discosea</taxon>
        <taxon>Flabellinia</taxon>
        <taxon>Dactylopodida</taxon>
        <taxon>Paramoebidae</taxon>
        <taxon>Paramoeba</taxon>
    </lineage>
</organism>
<dbReference type="AlphaFoldDB" id="A0A7S4JWH0"/>